<name>A0A1E3RXF6_9MYCO</name>
<evidence type="ECO:0000313" key="3">
    <source>
        <dbReference type="Proteomes" id="UP000094243"/>
    </source>
</evidence>
<evidence type="ECO:0000259" key="1">
    <source>
        <dbReference type="Pfam" id="PF23275"/>
    </source>
</evidence>
<organism evidence="2 3">
    <name type="scientific">Mycolicibacterium holsaticum</name>
    <dbReference type="NCBI Taxonomy" id="152142"/>
    <lineage>
        <taxon>Bacteria</taxon>
        <taxon>Bacillati</taxon>
        <taxon>Actinomycetota</taxon>
        <taxon>Actinomycetes</taxon>
        <taxon>Mycobacteriales</taxon>
        <taxon>Mycobacteriaceae</taxon>
        <taxon>Mycolicibacterium</taxon>
    </lineage>
</organism>
<keyword evidence="3" id="KW-1185">Reference proteome</keyword>
<proteinExistence type="predicted"/>
<dbReference type="Proteomes" id="UP000094243">
    <property type="component" value="Unassembled WGS sequence"/>
</dbReference>
<reference evidence="3" key="1">
    <citation type="submission" date="2016-09" db="EMBL/GenBank/DDBJ databases">
        <authorList>
            <person name="Greninger A.L."/>
            <person name="Jerome K.R."/>
            <person name="Mcnair B."/>
            <person name="Wallis C."/>
            <person name="Fang F."/>
        </authorList>
    </citation>
    <scope>NUCLEOTIDE SEQUENCE [LARGE SCALE GENOMIC DNA]</scope>
    <source>
        <strain evidence="3">M7</strain>
    </source>
</reference>
<feature type="domain" description="TPR repeat" evidence="1">
    <location>
        <begin position="18"/>
        <end position="58"/>
    </location>
</feature>
<dbReference type="Pfam" id="PF23275">
    <property type="entry name" value="TPR_23"/>
    <property type="match status" value="1"/>
</dbReference>
<accession>A0A1E3RXF6</accession>
<dbReference type="EMBL" id="MIGZ01000037">
    <property type="protein sequence ID" value="ODQ94530.1"/>
    <property type="molecule type" value="Genomic_DNA"/>
</dbReference>
<dbReference type="InterPro" id="IPR057037">
    <property type="entry name" value="TPR_rep_actino"/>
</dbReference>
<sequence length="297" mass="31968">MGLVLGCDSRSEPELPSSTDISAVAERVTGPDGQAFLREITNQAWRDDGQRAGELFAWIPRDATSDDRDTATRAGHTAQAIASFLADDSETVTNTPANPALWQAFSESLVPYLGAMVGDERDVVGFAPLDGLNSGMPRSAAMFGTVTKKSDGDPLFIDAASKRAHGYETSFAKAAMANPLLADRGEALETLLRAARLRALIAAGAHVADPESPRRNLPLSAQTDVMYQVASLTAQPDDPHIDPKFFRDGRLLSPSEIDDDNWSIYDAQLTVYLTPWPRIRDAVDQFGGTYASIAIGQ</sequence>
<evidence type="ECO:0000313" key="2">
    <source>
        <dbReference type="EMBL" id="ODQ94530.1"/>
    </source>
</evidence>
<dbReference type="AlphaFoldDB" id="A0A1E3RXF6"/>
<gene>
    <name evidence="2" type="ORF">BHQ17_08705</name>
</gene>
<comment type="caution">
    <text evidence="2">The sequence shown here is derived from an EMBL/GenBank/DDBJ whole genome shotgun (WGS) entry which is preliminary data.</text>
</comment>
<protein>
    <recommendedName>
        <fullName evidence="1">TPR repeat domain-containing protein</fullName>
    </recommendedName>
</protein>